<dbReference type="EMBL" id="HACG01046913">
    <property type="protein sequence ID" value="CEK93778.1"/>
    <property type="molecule type" value="Transcribed_RNA"/>
</dbReference>
<evidence type="ECO:0000313" key="1">
    <source>
        <dbReference type="EMBL" id="CEK93778.1"/>
    </source>
</evidence>
<accession>A0A0B7BLF7</accession>
<dbReference type="AlphaFoldDB" id="A0A0B7BLF7"/>
<reference evidence="1" key="1">
    <citation type="submission" date="2014-12" db="EMBL/GenBank/DDBJ databases">
        <title>Insight into the proteome of Arion vulgaris.</title>
        <authorList>
            <person name="Aradska J."/>
            <person name="Bulat T."/>
            <person name="Smidak R."/>
            <person name="Sarate P."/>
            <person name="Gangsoo J."/>
            <person name="Sialana F."/>
            <person name="Bilban M."/>
            <person name="Lubec G."/>
        </authorList>
    </citation>
    <scope>NUCLEOTIDE SEQUENCE</scope>
    <source>
        <tissue evidence="1">Skin</tissue>
    </source>
</reference>
<proteinExistence type="predicted"/>
<name>A0A0B7BLF7_9EUPU</name>
<sequence length="57" mass="7117">MFKYNKHVSDFPNMDYKDRPVKKVKTQFWCKFCQNFLCLKEGSTCWEDWHSKQEYSR</sequence>
<organism evidence="1">
    <name type="scientific">Arion vulgaris</name>
    <dbReference type="NCBI Taxonomy" id="1028688"/>
    <lineage>
        <taxon>Eukaryota</taxon>
        <taxon>Metazoa</taxon>
        <taxon>Spiralia</taxon>
        <taxon>Lophotrochozoa</taxon>
        <taxon>Mollusca</taxon>
        <taxon>Gastropoda</taxon>
        <taxon>Heterobranchia</taxon>
        <taxon>Euthyneura</taxon>
        <taxon>Panpulmonata</taxon>
        <taxon>Eupulmonata</taxon>
        <taxon>Stylommatophora</taxon>
        <taxon>Helicina</taxon>
        <taxon>Arionoidea</taxon>
        <taxon>Arionidae</taxon>
        <taxon>Arion</taxon>
    </lineage>
</organism>
<gene>
    <name evidence="1" type="primary">ORF197192</name>
</gene>
<protein>
    <submittedName>
        <fullName evidence="1">Uncharacterized protein</fullName>
    </submittedName>
</protein>